<feature type="region of interest" description="Disordered" evidence="1">
    <location>
        <begin position="298"/>
        <end position="326"/>
    </location>
</feature>
<accession>A0A345E5E9</accession>
<evidence type="ECO:0000313" key="2">
    <source>
        <dbReference type="EMBL" id="AXG07421.1"/>
    </source>
</evidence>
<dbReference type="OrthoDB" id="166534at2157"/>
<dbReference type="Proteomes" id="UP000253273">
    <property type="component" value="Chromosome"/>
</dbReference>
<dbReference type="RefSeq" id="WP_114586549.1">
    <property type="nucleotide sequence ID" value="NZ_CP031150.1"/>
</dbReference>
<evidence type="ECO:0000313" key="3">
    <source>
        <dbReference type="Proteomes" id="UP000253273"/>
    </source>
</evidence>
<dbReference type="KEGG" id="haj:DU500_13855"/>
<dbReference type="GeneID" id="37284490"/>
<gene>
    <name evidence="2" type="ORF">DU500_13855</name>
</gene>
<dbReference type="EMBL" id="CP031150">
    <property type="protein sequence ID" value="AXG07421.1"/>
    <property type="molecule type" value="Genomic_DNA"/>
</dbReference>
<dbReference type="AlphaFoldDB" id="A0A345E5E9"/>
<name>A0A345E5E9_9EURY</name>
<organism evidence="2 3">
    <name type="scientific">Haloplanus rubicundus</name>
    <dbReference type="NCBI Taxonomy" id="1547898"/>
    <lineage>
        <taxon>Archaea</taxon>
        <taxon>Methanobacteriati</taxon>
        <taxon>Methanobacteriota</taxon>
        <taxon>Stenosarchaea group</taxon>
        <taxon>Halobacteria</taxon>
        <taxon>Halobacteriales</taxon>
        <taxon>Haloferacaceae</taxon>
        <taxon>Haloplanus</taxon>
    </lineage>
</organism>
<reference evidence="2 3" key="1">
    <citation type="submission" date="2018-07" db="EMBL/GenBank/DDBJ databases">
        <title>Genome sequences of Haloplanus sp. CBA1113.</title>
        <authorList>
            <person name="Kim Y.B."/>
            <person name="Roh S.W."/>
        </authorList>
    </citation>
    <scope>NUCLEOTIDE SEQUENCE [LARGE SCALE GENOMIC DNA]</scope>
    <source>
        <strain evidence="2 3">CBA1113</strain>
    </source>
</reference>
<keyword evidence="3" id="KW-1185">Reference proteome</keyword>
<proteinExistence type="predicted"/>
<sequence length="326" mass="36640">MTYPGDAEFGFELVTCRWAERAWPPDRETDAVPVVARQLGTQRRRWDTVVVEADPDALDARAQFGERALDSDLLHIVRNAPAEWAWYRDALPDPGYPWRYVRAAVHRADDRGVVGTRRRGNRIEIRRIAPYPDWVRRIVAVENKPDLDASAARALADQLDHDVHTALADEVWVATAATGATVEPALLEDLPVEAGVLALDFAGPEATVAWHPATLDPTSDTSMPADEKADKRLEIAERAYGSGWRSYVETMRSDCRWFELRDRADAFVPWCVAKSCHQTAAACSGSCPEFQPEPPAWRTRGWPIEGGPGKGIERLLAARRERRRRR</sequence>
<protein>
    <submittedName>
        <fullName evidence="2">Uncharacterized protein</fullName>
    </submittedName>
</protein>
<evidence type="ECO:0000256" key="1">
    <source>
        <dbReference type="SAM" id="MobiDB-lite"/>
    </source>
</evidence>
<dbReference type="InterPro" id="IPR043901">
    <property type="entry name" value="DUF5787"/>
</dbReference>
<dbReference type="Pfam" id="PF19100">
    <property type="entry name" value="DUF5787"/>
    <property type="match status" value="1"/>
</dbReference>